<feature type="region of interest" description="Disordered" evidence="1">
    <location>
        <begin position="15"/>
        <end position="79"/>
    </location>
</feature>
<feature type="compositionally biased region" description="Gly residues" evidence="1">
    <location>
        <begin position="176"/>
        <end position="199"/>
    </location>
</feature>
<feature type="compositionally biased region" description="Polar residues" evidence="1">
    <location>
        <begin position="15"/>
        <end position="30"/>
    </location>
</feature>
<accession>A0A5C7HPD0</accession>
<comment type="caution">
    <text evidence="2">The sequence shown here is derived from an EMBL/GenBank/DDBJ whole genome shotgun (WGS) entry which is preliminary data.</text>
</comment>
<evidence type="ECO:0000313" key="2">
    <source>
        <dbReference type="EMBL" id="TXG58684.1"/>
    </source>
</evidence>
<keyword evidence="3" id="KW-1185">Reference proteome</keyword>
<evidence type="ECO:0000313" key="3">
    <source>
        <dbReference type="Proteomes" id="UP000323000"/>
    </source>
</evidence>
<feature type="compositionally biased region" description="Gly residues" evidence="1">
    <location>
        <begin position="59"/>
        <end position="79"/>
    </location>
</feature>
<feature type="region of interest" description="Disordered" evidence="1">
    <location>
        <begin position="161"/>
        <end position="199"/>
    </location>
</feature>
<dbReference type="Proteomes" id="UP000323000">
    <property type="component" value="Chromosome 7"/>
</dbReference>
<dbReference type="AlphaFoldDB" id="A0A5C7HPD0"/>
<gene>
    <name evidence="2" type="ORF">EZV62_016513</name>
</gene>
<reference evidence="3" key="1">
    <citation type="journal article" date="2019" name="Gigascience">
        <title>De novo genome assembly of the endangered Acer yangbiense, a plant species with extremely small populations endemic to Yunnan Province, China.</title>
        <authorList>
            <person name="Yang J."/>
            <person name="Wariss H.M."/>
            <person name="Tao L."/>
            <person name="Zhang R."/>
            <person name="Yun Q."/>
            <person name="Hollingsworth P."/>
            <person name="Dao Z."/>
            <person name="Luo G."/>
            <person name="Guo H."/>
            <person name="Ma Y."/>
            <person name="Sun W."/>
        </authorList>
    </citation>
    <scope>NUCLEOTIDE SEQUENCE [LARGE SCALE GENOMIC DNA]</scope>
    <source>
        <strain evidence="3">cv. Malutang</strain>
    </source>
</reference>
<organism evidence="2 3">
    <name type="scientific">Acer yangbiense</name>
    <dbReference type="NCBI Taxonomy" id="1000413"/>
    <lineage>
        <taxon>Eukaryota</taxon>
        <taxon>Viridiplantae</taxon>
        <taxon>Streptophyta</taxon>
        <taxon>Embryophyta</taxon>
        <taxon>Tracheophyta</taxon>
        <taxon>Spermatophyta</taxon>
        <taxon>Magnoliopsida</taxon>
        <taxon>eudicotyledons</taxon>
        <taxon>Gunneridae</taxon>
        <taxon>Pentapetalae</taxon>
        <taxon>rosids</taxon>
        <taxon>malvids</taxon>
        <taxon>Sapindales</taxon>
        <taxon>Sapindaceae</taxon>
        <taxon>Hippocastanoideae</taxon>
        <taxon>Acereae</taxon>
        <taxon>Acer</taxon>
    </lineage>
</organism>
<protein>
    <submittedName>
        <fullName evidence="2">Uncharacterized protein</fullName>
    </submittedName>
</protein>
<sequence length="230" mass="21745">MGCFGKLRHKKRAANNQAYNDAALKSNTTKDGNKLVKNPSAEVPVAGTKGRGVSRTANGNGGWSRSSGGGKGRSSGGGWSSAGGGWGMGYYGGGGGCGGGGCGGGGGGCGGGGVVMGCFGKLRHKKRAANNQAYNDATLKSNTTNGTKDGNKLVKNPSAEVPVAGTKGRGVSRTAIGGGGWSRSSGGGKGRSSGTGGWSSAGGGWGMGYYGGGGGCGGGGCGGGGCGGGC</sequence>
<dbReference type="EMBL" id="VAHF01000007">
    <property type="protein sequence ID" value="TXG58684.1"/>
    <property type="molecule type" value="Genomic_DNA"/>
</dbReference>
<evidence type="ECO:0000256" key="1">
    <source>
        <dbReference type="SAM" id="MobiDB-lite"/>
    </source>
</evidence>
<name>A0A5C7HPD0_9ROSI</name>
<proteinExistence type="predicted"/>